<proteinExistence type="inferred from homology"/>
<dbReference type="Pfam" id="PF00728">
    <property type="entry name" value="Glyco_hydro_20"/>
    <property type="match status" value="1"/>
</dbReference>
<dbReference type="InterPro" id="IPR017853">
    <property type="entry name" value="GH"/>
</dbReference>
<dbReference type="FunFam" id="3.20.20.80:FF:000063">
    <property type="entry name" value="Beta-hexosaminidase"/>
    <property type="match status" value="1"/>
</dbReference>
<evidence type="ECO:0000259" key="11">
    <source>
        <dbReference type="Pfam" id="PF14845"/>
    </source>
</evidence>
<keyword evidence="5" id="KW-0325">Glycoprotein</keyword>
<dbReference type="PRINTS" id="PR00738">
    <property type="entry name" value="GLHYDRLASE20"/>
</dbReference>
<dbReference type="Gene3D" id="3.30.379.10">
    <property type="entry name" value="Chitobiase/beta-hexosaminidase domain 2-like"/>
    <property type="match status" value="1"/>
</dbReference>
<evidence type="ECO:0000259" key="10">
    <source>
        <dbReference type="Pfam" id="PF00728"/>
    </source>
</evidence>
<feature type="domain" description="Glycoside hydrolase family 20 catalytic" evidence="10">
    <location>
        <begin position="159"/>
        <end position="500"/>
    </location>
</feature>
<name>C5MHH7_CANTT</name>
<dbReference type="SUPFAM" id="SSF55545">
    <property type="entry name" value="beta-N-acetylhexosaminidase-like domain"/>
    <property type="match status" value="1"/>
</dbReference>
<dbReference type="GO" id="GO:0005975">
    <property type="term" value="P:carbohydrate metabolic process"/>
    <property type="evidence" value="ECO:0007669"/>
    <property type="project" value="InterPro"/>
</dbReference>
<evidence type="ECO:0000313" key="12">
    <source>
        <dbReference type="EMBL" id="EER31079.1"/>
    </source>
</evidence>
<evidence type="ECO:0000256" key="2">
    <source>
        <dbReference type="ARBA" id="ARBA00006285"/>
    </source>
</evidence>
<dbReference type="HOGENOM" id="CLU_007082_0_2_1"/>
<feature type="signal peptide" evidence="9">
    <location>
        <begin position="1"/>
        <end position="15"/>
    </location>
</feature>
<dbReference type="eggNOG" id="KOG2499">
    <property type="taxonomic scope" value="Eukaryota"/>
</dbReference>
<evidence type="ECO:0000256" key="8">
    <source>
        <dbReference type="PIRSR" id="PIRSR001093-1"/>
    </source>
</evidence>
<dbReference type="RefSeq" id="XP_002551233.1">
    <property type="nucleotide sequence ID" value="XM_002551187.1"/>
</dbReference>
<evidence type="ECO:0000256" key="1">
    <source>
        <dbReference type="ARBA" id="ARBA00001231"/>
    </source>
</evidence>
<dbReference type="SUPFAM" id="SSF51445">
    <property type="entry name" value="(Trans)glycosidases"/>
    <property type="match status" value="1"/>
</dbReference>
<evidence type="ECO:0000256" key="3">
    <source>
        <dbReference type="ARBA" id="ARBA00022729"/>
    </source>
</evidence>
<evidence type="ECO:0000256" key="5">
    <source>
        <dbReference type="ARBA" id="ARBA00023180"/>
    </source>
</evidence>
<dbReference type="GO" id="GO:0016231">
    <property type="term" value="F:beta-N-acetylglucosaminidase activity"/>
    <property type="evidence" value="ECO:0007669"/>
    <property type="project" value="TreeGrafter"/>
</dbReference>
<dbReference type="InterPro" id="IPR025705">
    <property type="entry name" value="Beta_hexosaminidase_sua/sub"/>
</dbReference>
<evidence type="ECO:0000313" key="13">
    <source>
        <dbReference type="Proteomes" id="UP000002037"/>
    </source>
</evidence>
<dbReference type="VEuPathDB" id="FungiDB:CTRG_05531"/>
<dbReference type="GO" id="GO:0016020">
    <property type="term" value="C:membrane"/>
    <property type="evidence" value="ECO:0007669"/>
    <property type="project" value="TreeGrafter"/>
</dbReference>
<dbReference type="EMBL" id="GG692402">
    <property type="protein sequence ID" value="EER31079.1"/>
    <property type="molecule type" value="Genomic_DNA"/>
</dbReference>
<reference evidence="12 13" key="1">
    <citation type="journal article" date="2009" name="Nature">
        <title>Evolution of pathogenicity and sexual reproduction in eight Candida genomes.</title>
        <authorList>
            <person name="Butler G."/>
            <person name="Rasmussen M.D."/>
            <person name="Lin M.F."/>
            <person name="Santos M.A."/>
            <person name="Sakthikumar S."/>
            <person name="Munro C.A."/>
            <person name="Rheinbay E."/>
            <person name="Grabherr M."/>
            <person name="Forche A."/>
            <person name="Reedy J.L."/>
            <person name="Agrafioti I."/>
            <person name="Arnaud M.B."/>
            <person name="Bates S."/>
            <person name="Brown A.J."/>
            <person name="Brunke S."/>
            <person name="Costanzo M.C."/>
            <person name="Fitzpatrick D.A."/>
            <person name="de Groot P.W."/>
            <person name="Harris D."/>
            <person name="Hoyer L.L."/>
            <person name="Hube B."/>
            <person name="Klis F.M."/>
            <person name="Kodira C."/>
            <person name="Lennard N."/>
            <person name="Logue M.E."/>
            <person name="Martin R."/>
            <person name="Neiman A.M."/>
            <person name="Nikolaou E."/>
            <person name="Quail M.A."/>
            <person name="Quinn J."/>
            <person name="Santos M.C."/>
            <person name="Schmitzberger F.F."/>
            <person name="Sherlock G."/>
            <person name="Shah P."/>
            <person name="Silverstein K.A."/>
            <person name="Skrzypek M.S."/>
            <person name="Soll D."/>
            <person name="Staggs R."/>
            <person name="Stansfield I."/>
            <person name="Stumpf M.P."/>
            <person name="Sudbery P.E."/>
            <person name="Srikantha T."/>
            <person name="Zeng Q."/>
            <person name="Berman J."/>
            <person name="Berriman M."/>
            <person name="Heitman J."/>
            <person name="Gow N.A."/>
            <person name="Lorenz M.C."/>
            <person name="Birren B.W."/>
            <person name="Kellis M."/>
            <person name="Cuomo C.A."/>
        </authorList>
    </citation>
    <scope>NUCLEOTIDE SEQUENCE [LARGE SCALE GENOMIC DNA]</scope>
    <source>
        <strain evidence="13">ATCC MYA-3404 / T1</strain>
    </source>
</reference>
<dbReference type="OrthoDB" id="428480at2759"/>
<keyword evidence="3 9" id="KW-0732">Signal</keyword>
<keyword evidence="13" id="KW-1185">Reference proteome</keyword>
<evidence type="ECO:0000256" key="9">
    <source>
        <dbReference type="SAM" id="SignalP"/>
    </source>
</evidence>
<comment type="catalytic activity">
    <reaction evidence="1 7">
        <text>Hydrolysis of terminal non-reducing N-acetyl-D-hexosamine residues in N-acetyl-beta-D-hexosaminides.</text>
        <dbReference type="EC" id="3.2.1.52"/>
    </reaction>
</comment>
<keyword evidence="6 7" id="KW-0326">Glycosidase</keyword>
<evidence type="ECO:0000256" key="7">
    <source>
        <dbReference type="PIRNR" id="PIRNR001093"/>
    </source>
</evidence>
<sequence length="555" mass="62856">MSTAYFLFLISLATCFKVDPLPAVQHITWYNDTVIEINTNLLITDCPSPVVQSAFIRAISTIEKLMWSPYPHSISDYATGPMIESSRVTIQVDDADADLQLGVDESYNLTITPKNITIHAATTWGALHSLTTLQQLVVYSQDGRFLILSSVEIVDKPNFPHRGVMIDSARNFLTVKSILDQIDIMALVKMNSLHWHLVDTQSWPLALESYPEMIQDAYSPEEVYSKSDIKYVIDYARSRGVRIIPEIDMPGHARAGWRKVDPSIVECADPFWTDAAVEPPPGQLNITSKRTYEVITNLYNELSELFIDNFFHVGNDELQVKCFPQSELQNSTVVQLLSHYLDEALPIFFNIPGRKLIMWDDILLSTVSVPKLPPNITLQVWHEPTGIKNLTSRGYDVIVSSYDFLYLDCGYAGFVTNDPRYAESDGNIEFNNGQAGSWCGPYKSYQRIYVFDILANLTESEQKHVLGAEAPLWSEQVDSTVITSKIWPRVAALAESLWSGNKDAKGNHRTYEFTQRIFNFREYIVKMGYDASPLAPKYCIMNPHACDLFKIPPDF</sequence>
<dbReference type="EC" id="3.2.1.52" evidence="7"/>
<dbReference type="KEGG" id="ctp:CTRG_05531"/>
<dbReference type="PANTHER" id="PTHR22600">
    <property type="entry name" value="BETA-HEXOSAMINIDASE"/>
    <property type="match status" value="1"/>
</dbReference>
<dbReference type="InterPro" id="IPR015883">
    <property type="entry name" value="Glyco_hydro_20_cat"/>
</dbReference>
<dbReference type="STRING" id="294747.C5MHH7"/>
<dbReference type="PIRSF" id="PIRSF001093">
    <property type="entry name" value="B-hxosamndse_ab_euk"/>
    <property type="match status" value="1"/>
</dbReference>
<dbReference type="CDD" id="cd06562">
    <property type="entry name" value="GH20_HexA_HexB-like"/>
    <property type="match status" value="1"/>
</dbReference>
<gene>
    <name evidence="12" type="ORF">CTRG_05531</name>
</gene>
<evidence type="ECO:0000256" key="6">
    <source>
        <dbReference type="ARBA" id="ARBA00023295"/>
    </source>
</evidence>
<dbReference type="GeneID" id="8300665"/>
<evidence type="ECO:0000256" key="4">
    <source>
        <dbReference type="ARBA" id="ARBA00022801"/>
    </source>
</evidence>
<dbReference type="AlphaFoldDB" id="C5MHH7"/>
<protein>
    <recommendedName>
        <fullName evidence="7">Beta-hexosaminidase</fullName>
        <ecNumber evidence="7">3.2.1.52</ecNumber>
    </recommendedName>
</protein>
<dbReference type="InterPro" id="IPR029018">
    <property type="entry name" value="Hex-like_dom2"/>
</dbReference>
<feature type="active site" description="Proton donor" evidence="8">
    <location>
        <position position="317"/>
    </location>
</feature>
<dbReference type="Gene3D" id="3.20.20.80">
    <property type="entry name" value="Glycosidases"/>
    <property type="match status" value="1"/>
</dbReference>
<keyword evidence="4 7" id="KW-0378">Hydrolase</keyword>
<feature type="chain" id="PRO_5012180972" description="Beta-hexosaminidase" evidence="9">
    <location>
        <begin position="16"/>
        <end position="555"/>
    </location>
</feature>
<accession>C5MHH7</accession>
<comment type="similarity">
    <text evidence="2 7">Belongs to the glycosyl hydrolase 20 family.</text>
</comment>
<dbReference type="Pfam" id="PF14845">
    <property type="entry name" value="Glycohydro_20b2"/>
    <property type="match status" value="1"/>
</dbReference>
<dbReference type="GO" id="GO:0030203">
    <property type="term" value="P:glycosaminoglycan metabolic process"/>
    <property type="evidence" value="ECO:0007669"/>
    <property type="project" value="TreeGrafter"/>
</dbReference>
<organism evidence="12 13">
    <name type="scientific">Candida tropicalis (strain ATCC MYA-3404 / T1)</name>
    <name type="common">Yeast</name>
    <dbReference type="NCBI Taxonomy" id="294747"/>
    <lineage>
        <taxon>Eukaryota</taxon>
        <taxon>Fungi</taxon>
        <taxon>Dikarya</taxon>
        <taxon>Ascomycota</taxon>
        <taxon>Saccharomycotina</taxon>
        <taxon>Pichiomycetes</taxon>
        <taxon>Debaryomycetaceae</taxon>
        <taxon>Candida/Lodderomyces clade</taxon>
        <taxon>Candida</taxon>
    </lineage>
</organism>
<dbReference type="Proteomes" id="UP000002037">
    <property type="component" value="Unassembled WGS sequence"/>
</dbReference>
<dbReference type="InterPro" id="IPR029019">
    <property type="entry name" value="HEX_eukaryotic_N"/>
</dbReference>
<dbReference type="PANTHER" id="PTHR22600:SF26">
    <property type="entry name" value="BETA-N-ACETYLHEXOSAMINIDASE"/>
    <property type="match status" value="1"/>
</dbReference>
<feature type="domain" description="Beta-hexosaminidase eukaryotic type N-terminal" evidence="11">
    <location>
        <begin position="20"/>
        <end position="136"/>
    </location>
</feature>